<gene>
    <name evidence="4" type="ORF">AO703_20290</name>
</gene>
<evidence type="ECO:0000256" key="2">
    <source>
        <dbReference type="SAM" id="SignalP"/>
    </source>
</evidence>
<dbReference type="InterPro" id="IPR010854">
    <property type="entry name" value="YdgH/BhsA/McbA-like_dom"/>
</dbReference>
<organism evidence="4 5">
    <name type="scientific">[Enterobacter] lignolyticus</name>
    <dbReference type="NCBI Taxonomy" id="1334193"/>
    <lineage>
        <taxon>Bacteria</taxon>
        <taxon>Pseudomonadati</taxon>
        <taxon>Pseudomonadota</taxon>
        <taxon>Gammaproteobacteria</taxon>
        <taxon>Enterobacterales</taxon>
        <taxon>Enterobacteriaceae</taxon>
        <taxon>Pluralibacter</taxon>
    </lineage>
</organism>
<dbReference type="Proteomes" id="UP000069162">
    <property type="component" value="Chromosome"/>
</dbReference>
<proteinExistence type="predicted"/>
<sequence>MNVKRYCCLLLVSAITLPAFAASEIFSESAGMLKTGNVSVFGKSTADEAVLSLRNKAELAGADYFRVNRLTTPGDSSRWSANAVLYKNS</sequence>
<dbReference type="OrthoDB" id="6631608at2"/>
<keyword evidence="1 2" id="KW-0732">Signal</keyword>
<protein>
    <recommendedName>
        <fullName evidence="3">YdgH/BhsA/McbA-like domain-containing protein</fullName>
    </recommendedName>
</protein>
<evidence type="ECO:0000259" key="3">
    <source>
        <dbReference type="Pfam" id="PF07338"/>
    </source>
</evidence>
<dbReference type="RefSeq" id="WP_062742259.1">
    <property type="nucleotide sequence ID" value="NZ_CP012871.1"/>
</dbReference>
<dbReference type="Gene3D" id="3.30.1660.10">
    <property type="entry name" value="Flavin-binding protein dodecin"/>
    <property type="match status" value="1"/>
</dbReference>
<dbReference type="Pfam" id="PF07338">
    <property type="entry name" value="YdgH_BhsA-like"/>
    <property type="match status" value="1"/>
</dbReference>
<dbReference type="EMBL" id="CP012871">
    <property type="protein sequence ID" value="ALR78530.1"/>
    <property type="molecule type" value="Genomic_DNA"/>
</dbReference>
<evidence type="ECO:0000313" key="5">
    <source>
        <dbReference type="Proteomes" id="UP000069162"/>
    </source>
</evidence>
<dbReference type="KEGG" id="kle:AO703_20290"/>
<reference evidence="5" key="1">
    <citation type="submission" date="2015-10" db="EMBL/GenBank/DDBJ databases">
        <title>Complete Genome Sequencing of Klebsiella sp. strain G5.</title>
        <authorList>
            <person name="Chan K.-G."/>
            <person name="Chen J.-W."/>
        </authorList>
    </citation>
    <scope>NUCLEOTIDE SEQUENCE [LARGE SCALE GENOMIC DNA]</scope>
    <source>
        <strain evidence="5">G5</strain>
    </source>
</reference>
<feature type="signal peptide" evidence="2">
    <location>
        <begin position="1"/>
        <end position="21"/>
    </location>
</feature>
<dbReference type="InterPro" id="IPR025543">
    <property type="entry name" value="Dodecin-like"/>
</dbReference>
<name>A0A806X8L9_9ENTR</name>
<dbReference type="AlphaFoldDB" id="A0A806X8L9"/>
<feature type="chain" id="PRO_5032932420" description="YdgH/BhsA/McbA-like domain-containing protein" evidence="2">
    <location>
        <begin position="22"/>
        <end position="89"/>
    </location>
</feature>
<dbReference type="InterPro" id="IPR036275">
    <property type="entry name" value="YdgH-like_sf"/>
</dbReference>
<evidence type="ECO:0000313" key="4">
    <source>
        <dbReference type="EMBL" id="ALR78530.1"/>
    </source>
</evidence>
<evidence type="ECO:0000256" key="1">
    <source>
        <dbReference type="ARBA" id="ARBA00022729"/>
    </source>
</evidence>
<accession>A0A806X8L9</accession>
<dbReference type="SUPFAM" id="SSF159871">
    <property type="entry name" value="YdgH-like"/>
    <property type="match status" value="1"/>
</dbReference>
<feature type="domain" description="YdgH/BhsA/McbA-like" evidence="3">
    <location>
        <begin position="34"/>
        <end position="87"/>
    </location>
</feature>